<gene>
    <name evidence="1" type="ORF">A4D02_29055</name>
</gene>
<dbReference type="Proteomes" id="UP000192277">
    <property type="component" value="Unassembled WGS sequence"/>
</dbReference>
<proteinExistence type="predicted"/>
<evidence type="ECO:0000313" key="1">
    <source>
        <dbReference type="EMBL" id="OQP49641.1"/>
    </source>
</evidence>
<sequence>MQSLYIDKGTAGLREFMQLRNFDAKRLVTVIDSYPLFWKSIRSSTLTIPPQIPTIETYLDKLKNVYPDTKPANVYFTISAVRAAGVTQDSVILIAAEIAMGDQHTVASEFPDKRLANFFKPKATVDIIPIIIHEYVHAQQKGEGKNLLGQCIYEGACDFITELVLNKPLNQSYLVYGRENEQELKAQFKKEMFSEDLSNWLYNGTTTKTMGDLGYFMGYTICKSYYRNAKNKQQAIQQIIRLNYADAAEVKKFLDDSKFYN</sequence>
<organism evidence="1 2">
    <name type="scientific">Niastella koreensis</name>
    <dbReference type="NCBI Taxonomy" id="354356"/>
    <lineage>
        <taxon>Bacteria</taxon>
        <taxon>Pseudomonadati</taxon>
        <taxon>Bacteroidota</taxon>
        <taxon>Chitinophagia</taxon>
        <taxon>Chitinophagales</taxon>
        <taxon>Chitinophagaceae</taxon>
        <taxon>Niastella</taxon>
    </lineage>
</organism>
<comment type="caution">
    <text evidence="1">The sequence shown here is derived from an EMBL/GenBank/DDBJ whole genome shotgun (WGS) entry which is preliminary data.</text>
</comment>
<dbReference type="Pfam" id="PF25594">
    <property type="entry name" value="GldB_lipo"/>
    <property type="match status" value="1"/>
</dbReference>
<evidence type="ECO:0008006" key="3">
    <source>
        <dbReference type="Google" id="ProtNLM"/>
    </source>
</evidence>
<protein>
    <recommendedName>
        <fullName evidence="3">DUF2268 domain-containing protein</fullName>
    </recommendedName>
</protein>
<keyword evidence="2" id="KW-1185">Reference proteome</keyword>
<reference evidence="1 2" key="1">
    <citation type="submission" date="2016-04" db="EMBL/GenBank/DDBJ databases">
        <authorList>
            <person name="Chen L."/>
            <person name="Zhuang W."/>
            <person name="Wang G."/>
        </authorList>
    </citation>
    <scope>NUCLEOTIDE SEQUENCE [LARGE SCALE GENOMIC DNA]</scope>
    <source>
        <strain evidence="2">GR20</strain>
    </source>
</reference>
<accession>A0ABX3P252</accession>
<dbReference type="EMBL" id="LWBO01000010">
    <property type="protein sequence ID" value="OQP49641.1"/>
    <property type="molecule type" value="Genomic_DNA"/>
</dbReference>
<evidence type="ECO:0000313" key="2">
    <source>
        <dbReference type="Proteomes" id="UP000192277"/>
    </source>
</evidence>
<dbReference type="InterPro" id="IPR019853">
    <property type="entry name" value="GldB-like"/>
</dbReference>
<name>A0ABX3P252_9BACT</name>